<sequence>MQIQRRAFLAAAASGALAGLAGCTEQLAGGSGDGADVAGETLTLTTTTSTYDTGLLDELNVPFEEMYGVTVDSVSQGTGEAIETASNGDSDVVMVHARSQEDEFMEEGYGVNRRDIMFNDFVVVGPEDDPAGIEGTESAEEAFATIAEEEATFVSRGDNSGTHTKELAIWEEAGVDPGGDWYNETGQGMGEVLNVTNEQEGYTLADRGTYLSQRSEIDLVILVQGPIEGGPELLSNPYGIMAVNPAVHDNVNYDLAMAYIGYITSPEAQQLIEDFEANGEQLFFPRALSEEPDFQQYVPEGWSSESANGTATNGTTNGSNTTGGNATGGNATENNASSE</sequence>
<organism evidence="3 4">
    <name type="scientific">Halomarina ordinaria</name>
    <dbReference type="NCBI Taxonomy" id="3033939"/>
    <lineage>
        <taxon>Archaea</taxon>
        <taxon>Methanobacteriati</taxon>
        <taxon>Methanobacteriota</taxon>
        <taxon>Stenosarchaea group</taxon>
        <taxon>Halobacteria</taxon>
        <taxon>Halobacteriales</taxon>
        <taxon>Natronomonadaceae</taxon>
        <taxon>Halomarina</taxon>
    </lineage>
</organism>
<gene>
    <name evidence="3" type="ORF">ACFQHK_01755</name>
</gene>
<dbReference type="EMBL" id="JBHSXM010000001">
    <property type="protein sequence ID" value="MFC6835230.1"/>
    <property type="molecule type" value="Genomic_DNA"/>
</dbReference>
<name>A0ABD5U3X6_9EURY</name>
<dbReference type="Gene3D" id="3.40.190.10">
    <property type="entry name" value="Periplasmic binding protein-like II"/>
    <property type="match status" value="2"/>
</dbReference>
<dbReference type="PROSITE" id="PS51318">
    <property type="entry name" value="TAT"/>
    <property type="match status" value="1"/>
</dbReference>
<dbReference type="InterPro" id="IPR024370">
    <property type="entry name" value="PBP_domain"/>
</dbReference>
<dbReference type="PANTHER" id="PTHR37945">
    <property type="entry name" value="EXTRACELLULAR TUNGSTATE BINDING PROTEIN"/>
    <property type="match status" value="1"/>
</dbReference>
<evidence type="ECO:0000313" key="3">
    <source>
        <dbReference type="EMBL" id="MFC6835230.1"/>
    </source>
</evidence>
<evidence type="ECO:0000313" key="4">
    <source>
        <dbReference type="Proteomes" id="UP001596406"/>
    </source>
</evidence>
<evidence type="ECO:0000256" key="1">
    <source>
        <dbReference type="SAM" id="MobiDB-lite"/>
    </source>
</evidence>
<dbReference type="Proteomes" id="UP001596406">
    <property type="component" value="Unassembled WGS sequence"/>
</dbReference>
<protein>
    <submittedName>
        <fullName evidence="3">Substrate-binding domain-containing protein</fullName>
    </submittedName>
</protein>
<dbReference type="InterPro" id="IPR006311">
    <property type="entry name" value="TAT_signal"/>
</dbReference>
<keyword evidence="4" id="KW-1185">Reference proteome</keyword>
<dbReference type="PROSITE" id="PS51257">
    <property type="entry name" value="PROKAR_LIPOPROTEIN"/>
    <property type="match status" value="1"/>
</dbReference>
<dbReference type="RefSeq" id="WP_304446937.1">
    <property type="nucleotide sequence ID" value="NZ_JARRAH010000001.1"/>
</dbReference>
<dbReference type="AlphaFoldDB" id="A0ABD5U3X6"/>
<dbReference type="InterPro" id="IPR052738">
    <property type="entry name" value="ABC-Tungstate_binding"/>
</dbReference>
<dbReference type="PANTHER" id="PTHR37945:SF1">
    <property type="entry name" value="EXTRACELLULAR TUNGSTATE BINDING PROTEIN"/>
    <property type="match status" value="1"/>
</dbReference>
<feature type="compositionally biased region" description="Low complexity" evidence="1">
    <location>
        <begin position="305"/>
        <end position="339"/>
    </location>
</feature>
<accession>A0ABD5U3X6</accession>
<feature type="region of interest" description="Disordered" evidence="1">
    <location>
        <begin position="299"/>
        <end position="339"/>
    </location>
</feature>
<dbReference type="SUPFAM" id="SSF53850">
    <property type="entry name" value="Periplasmic binding protein-like II"/>
    <property type="match status" value="1"/>
</dbReference>
<dbReference type="Pfam" id="PF12849">
    <property type="entry name" value="PBP_like_2"/>
    <property type="match status" value="1"/>
</dbReference>
<feature type="domain" description="PBP" evidence="2">
    <location>
        <begin position="43"/>
        <end position="267"/>
    </location>
</feature>
<comment type="caution">
    <text evidence="3">The sequence shown here is derived from an EMBL/GenBank/DDBJ whole genome shotgun (WGS) entry which is preliminary data.</text>
</comment>
<proteinExistence type="predicted"/>
<reference evidence="3 4" key="1">
    <citation type="journal article" date="2019" name="Int. J. Syst. Evol. Microbiol.">
        <title>The Global Catalogue of Microorganisms (GCM) 10K type strain sequencing project: providing services to taxonomists for standard genome sequencing and annotation.</title>
        <authorList>
            <consortium name="The Broad Institute Genomics Platform"/>
            <consortium name="The Broad Institute Genome Sequencing Center for Infectious Disease"/>
            <person name="Wu L."/>
            <person name="Ma J."/>
        </authorList>
    </citation>
    <scope>NUCLEOTIDE SEQUENCE [LARGE SCALE GENOMIC DNA]</scope>
    <source>
        <strain evidence="3 4">PSRA2</strain>
    </source>
</reference>
<evidence type="ECO:0000259" key="2">
    <source>
        <dbReference type="Pfam" id="PF12849"/>
    </source>
</evidence>